<evidence type="ECO:0000313" key="2">
    <source>
        <dbReference type="Proteomes" id="UP001054945"/>
    </source>
</evidence>
<sequence length="247" mass="27272">MVALPPATPAVEEMTTKCSPRTHSQRGGTGKLTNLHYFAEDNTSEILAWVSATNDYLSNCKELIFIDTACANLFENIAVFPEASPDFITVKPTTRHRQKVPPPTKPKLTTRELNLHNKFSTLSVANEAINANKNLNEEQEPISNEALRNAIDARSLDIPASIADLTARCVKCVQEHLTSECPTQCTDAPLCANCKGKHPASYRGCPNFPKLTQTRPKTTTTTTNNTFQSKFIHSNLSFANVFFSKQC</sequence>
<reference evidence="1 2" key="1">
    <citation type="submission" date="2021-06" db="EMBL/GenBank/DDBJ databases">
        <title>Caerostris extrusa draft genome.</title>
        <authorList>
            <person name="Kono N."/>
            <person name="Arakawa K."/>
        </authorList>
    </citation>
    <scope>NUCLEOTIDE SEQUENCE [LARGE SCALE GENOMIC DNA]</scope>
</reference>
<keyword evidence="2" id="KW-1185">Reference proteome</keyword>
<proteinExistence type="predicted"/>
<organism evidence="1 2">
    <name type="scientific">Caerostris extrusa</name>
    <name type="common">Bark spider</name>
    <name type="synonym">Caerostris bankana</name>
    <dbReference type="NCBI Taxonomy" id="172846"/>
    <lineage>
        <taxon>Eukaryota</taxon>
        <taxon>Metazoa</taxon>
        <taxon>Ecdysozoa</taxon>
        <taxon>Arthropoda</taxon>
        <taxon>Chelicerata</taxon>
        <taxon>Arachnida</taxon>
        <taxon>Araneae</taxon>
        <taxon>Araneomorphae</taxon>
        <taxon>Entelegynae</taxon>
        <taxon>Araneoidea</taxon>
        <taxon>Araneidae</taxon>
        <taxon>Caerostris</taxon>
    </lineage>
</organism>
<gene>
    <name evidence="1" type="ORF">CEXT_468831</name>
</gene>
<evidence type="ECO:0000313" key="1">
    <source>
        <dbReference type="EMBL" id="GIY65392.1"/>
    </source>
</evidence>
<protein>
    <submittedName>
        <fullName evidence="1">Uncharacterized protein</fullName>
    </submittedName>
</protein>
<comment type="caution">
    <text evidence="1">The sequence shown here is derived from an EMBL/GenBank/DDBJ whole genome shotgun (WGS) entry which is preliminary data.</text>
</comment>
<name>A0AAV4V572_CAEEX</name>
<dbReference type="EMBL" id="BPLR01013985">
    <property type="protein sequence ID" value="GIY65392.1"/>
    <property type="molecule type" value="Genomic_DNA"/>
</dbReference>
<dbReference type="Proteomes" id="UP001054945">
    <property type="component" value="Unassembled WGS sequence"/>
</dbReference>
<dbReference type="AlphaFoldDB" id="A0AAV4V572"/>
<accession>A0AAV4V572</accession>